<accession>A0AC60NSZ9</accession>
<evidence type="ECO:0000313" key="2">
    <source>
        <dbReference type="Proteomes" id="UP000805193"/>
    </source>
</evidence>
<organism evidence="1 2">
    <name type="scientific">Ixodes persulcatus</name>
    <name type="common">Taiga tick</name>
    <dbReference type="NCBI Taxonomy" id="34615"/>
    <lineage>
        <taxon>Eukaryota</taxon>
        <taxon>Metazoa</taxon>
        <taxon>Ecdysozoa</taxon>
        <taxon>Arthropoda</taxon>
        <taxon>Chelicerata</taxon>
        <taxon>Arachnida</taxon>
        <taxon>Acari</taxon>
        <taxon>Parasitiformes</taxon>
        <taxon>Ixodida</taxon>
        <taxon>Ixodoidea</taxon>
        <taxon>Ixodidae</taxon>
        <taxon>Ixodinae</taxon>
        <taxon>Ixodes</taxon>
    </lineage>
</organism>
<evidence type="ECO:0000313" key="1">
    <source>
        <dbReference type="EMBL" id="KAG0410257.1"/>
    </source>
</evidence>
<protein>
    <submittedName>
        <fullName evidence="1">Uncharacterized protein</fullName>
    </submittedName>
</protein>
<dbReference type="Proteomes" id="UP000805193">
    <property type="component" value="Unassembled WGS sequence"/>
</dbReference>
<feature type="non-terminal residue" evidence="1">
    <location>
        <position position="1"/>
    </location>
</feature>
<feature type="non-terminal residue" evidence="1">
    <location>
        <position position="208"/>
    </location>
</feature>
<comment type="caution">
    <text evidence="1">The sequence shown here is derived from an EMBL/GenBank/DDBJ whole genome shotgun (WGS) entry which is preliminary data.</text>
</comment>
<dbReference type="EMBL" id="JABSTQ010011541">
    <property type="protein sequence ID" value="KAG0410257.1"/>
    <property type="molecule type" value="Genomic_DNA"/>
</dbReference>
<keyword evidence="2" id="KW-1185">Reference proteome</keyword>
<name>A0AC60NSZ9_IXOPE</name>
<gene>
    <name evidence="1" type="ORF">HPB47_012618</name>
</gene>
<proteinExistence type="predicted"/>
<reference evidence="1 2" key="1">
    <citation type="journal article" date="2020" name="Cell">
        <title>Large-Scale Comparative Analyses of Tick Genomes Elucidate Their Genetic Diversity and Vector Capacities.</title>
        <authorList>
            <consortium name="Tick Genome and Microbiome Consortium (TIGMIC)"/>
            <person name="Jia N."/>
            <person name="Wang J."/>
            <person name="Shi W."/>
            <person name="Du L."/>
            <person name="Sun Y."/>
            <person name="Zhan W."/>
            <person name="Jiang J.F."/>
            <person name="Wang Q."/>
            <person name="Zhang B."/>
            <person name="Ji P."/>
            <person name="Bell-Sakyi L."/>
            <person name="Cui X.M."/>
            <person name="Yuan T.T."/>
            <person name="Jiang B.G."/>
            <person name="Yang W.F."/>
            <person name="Lam T.T."/>
            <person name="Chang Q.C."/>
            <person name="Ding S.J."/>
            <person name="Wang X.J."/>
            <person name="Zhu J.G."/>
            <person name="Ruan X.D."/>
            <person name="Zhao L."/>
            <person name="Wei J.T."/>
            <person name="Ye R.Z."/>
            <person name="Que T.C."/>
            <person name="Du C.H."/>
            <person name="Zhou Y.H."/>
            <person name="Cheng J.X."/>
            <person name="Dai P.F."/>
            <person name="Guo W.B."/>
            <person name="Han X.H."/>
            <person name="Huang E.J."/>
            <person name="Li L.F."/>
            <person name="Wei W."/>
            <person name="Gao Y.C."/>
            <person name="Liu J.Z."/>
            <person name="Shao H.Z."/>
            <person name="Wang X."/>
            <person name="Wang C.C."/>
            <person name="Yang T.C."/>
            <person name="Huo Q.B."/>
            <person name="Li W."/>
            <person name="Chen H.Y."/>
            <person name="Chen S.E."/>
            <person name="Zhou L.G."/>
            <person name="Ni X.B."/>
            <person name="Tian J.H."/>
            <person name="Sheng Y."/>
            <person name="Liu T."/>
            <person name="Pan Y.S."/>
            <person name="Xia L.Y."/>
            <person name="Li J."/>
            <person name="Zhao F."/>
            <person name="Cao W.C."/>
        </authorList>
    </citation>
    <scope>NUCLEOTIDE SEQUENCE [LARGE SCALE GENOMIC DNA]</scope>
    <source>
        <strain evidence="1">Iper-2018</strain>
    </source>
</reference>
<sequence>ACDAQTCENAQLSSCFPDGAARKQFPIEDITAESRKRVCANADAISTCVNKLKIDGCQDEERRHLQLLKDGLRSRRNSLCHEDLYQSTEEWYRCFNETSFEVCNNAYNDERTALEEDGRLTRDERECRYGEYACYLKSSEGCPSTSPARKAMEDIYNTNLDLNNCTRFDGSSGKQRCDAERYWECFKMAEDHIRFPEVRDKELLAEDC</sequence>